<comment type="caution">
    <text evidence="3">The sequence shown here is derived from an EMBL/GenBank/DDBJ whole genome shotgun (WGS) entry which is preliminary data.</text>
</comment>
<dbReference type="STRING" id="45073.Lqui_1968"/>
<dbReference type="Pfam" id="PF13681">
    <property type="entry name" value="PilX"/>
    <property type="match status" value="1"/>
</dbReference>
<sequence length="174" mass="19452">MKSDLHIKQRGATLAVSLLLLLVITLLAISAVQVTQMQEKMSANMQNKEMSFASAETALVAGENWLLRQSRQPTLYTLCPSFPCVQEPYQNLDFASQSDSWWKSNSAEYSSTLKQASSKPRFIIEFLQFVPDSPVIGTSSSRSKGVYYYQVTGRGYGFTDEAITVLQTTVGRRF</sequence>
<evidence type="ECO:0000313" key="3">
    <source>
        <dbReference type="EMBL" id="KTD49136.1"/>
    </source>
</evidence>
<dbReference type="PATRIC" id="fig|45073.5.peg.2076"/>
<dbReference type="AlphaFoldDB" id="A0A0W0XXH1"/>
<feature type="domain" description="PilX/PilW C-terminal" evidence="1">
    <location>
        <begin position="93"/>
        <end position="171"/>
    </location>
</feature>
<evidence type="ECO:0000259" key="2">
    <source>
        <dbReference type="Pfam" id="PF14341"/>
    </source>
</evidence>
<evidence type="ECO:0000313" key="4">
    <source>
        <dbReference type="Proteomes" id="UP000054618"/>
    </source>
</evidence>
<dbReference type="EMBL" id="LNYS01000011">
    <property type="protein sequence ID" value="KTD49136.1"/>
    <property type="molecule type" value="Genomic_DNA"/>
</dbReference>
<gene>
    <name evidence="3" type="ORF">Lqui_1968</name>
</gene>
<evidence type="ECO:0000259" key="1">
    <source>
        <dbReference type="Pfam" id="PF13681"/>
    </source>
</evidence>
<dbReference type="InterPro" id="IPR025746">
    <property type="entry name" value="PilX_N_dom"/>
</dbReference>
<dbReference type="InterPro" id="IPR025205">
    <property type="entry name" value="PilX/PilW_C"/>
</dbReference>
<reference evidence="3 4" key="1">
    <citation type="submission" date="2015-11" db="EMBL/GenBank/DDBJ databases">
        <title>Genomic analysis of 38 Legionella species identifies large and diverse effector repertoires.</title>
        <authorList>
            <person name="Burstein D."/>
            <person name="Amaro F."/>
            <person name="Zusman T."/>
            <person name="Lifshitz Z."/>
            <person name="Cohen O."/>
            <person name="Gilbert J.A."/>
            <person name="Pupko T."/>
            <person name="Shuman H.A."/>
            <person name="Segal G."/>
        </authorList>
    </citation>
    <scope>NUCLEOTIDE SEQUENCE [LARGE SCALE GENOMIC DNA]</scope>
    <source>
        <strain evidence="3 4">CDC#1442-AUS-E</strain>
    </source>
</reference>
<dbReference type="OrthoDB" id="5298746at2"/>
<protein>
    <submittedName>
        <fullName evidence="3">Tfp pilus assembly protein PilX</fullName>
    </submittedName>
</protein>
<name>A0A0W0XXH1_9GAMM</name>
<feature type="domain" description="Type 4 fimbrial biogenesis protein PilX N-terminal" evidence="2">
    <location>
        <begin position="10"/>
        <end position="59"/>
    </location>
</feature>
<dbReference type="RefSeq" id="WP_058508071.1">
    <property type="nucleotide sequence ID" value="NZ_CAAAIK010000028.1"/>
</dbReference>
<proteinExistence type="predicted"/>
<keyword evidence="4" id="KW-1185">Reference proteome</keyword>
<accession>A0A0W0XXH1</accession>
<dbReference type="Pfam" id="PF14341">
    <property type="entry name" value="PilX_N"/>
    <property type="match status" value="1"/>
</dbReference>
<dbReference type="Proteomes" id="UP000054618">
    <property type="component" value="Unassembled WGS sequence"/>
</dbReference>
<organism evidence="3 4">
    <name type="scientific">Legionella quinlivanii</name>
    <dbReference type="NCBI Taxonomy" id="45073"/>
    <lineage>
        <taxon>Bacteria</taxon>
        <taxon>Pseudomonadati</taxon>
        <taxon>Pseudomonadota</taxon>
        <taxon>Gammaproteobacteria</taxon>
        <taxon>Legionellales</taxon>
        <taxon>Legionellaceae</taxon>
        <taxon>Legionella</taxon>
    </lineage>
</organism>